<dbReference type="PANTHER" id="PTHR30055">
    <property type="entry name" value="HTH-TYPE TRANSCRIPTIONAL REGULATOR RUTR"/>
    <property type="match status" value="1"/>
</dbReference>
<dbReference type="PROSITE" id="PS50977">
    <property type="entry name" value="HTH_TETR_2"/>
    <property type="match status" value="1"/>
</dbReference>
<evidence type="ECO:0000256" key="5">
    <source>
        <dbReference type="SAM" id="MobiDB-lite"/>
    </source>
</evidence>
<dbReference type="InterPro" id="IPR009057">
    <property type="entry name" value="Homeodomain-like_sf"/>
</dbReference>
<dbReference type="Pfam" id="PF00440">
    <property type="entry name" value="TetR_N"/>
    <property type="match status" value="1"/>
</dbReference>
<evidence type="ECO:0000256" key="2">
    <source>
        <dbReference type="ARBA" id="ARBA00023125"/>
    </source>
</evidence>
<gene>
    <name evidence="7" type="ORF">GCM10023258_15660</name>
</gene>
<reference evidence="8" key="1">
    <citation type="journal article" date="2019" name="Int. J. Syst. Evol. Microbiol.">
        <title>The Global Catalogue of Microorganisms (GCM) 10K type strain sequencing project: providing services to taxonomists for standard genome sequencing and annotation.</title>
        <authorList>
            <consortium name="The Broad Institute Genomics Platform"/>
            <consortium name="The Broad Institute Genome Sequencing Center for Infectious Disease"/>
            <person name="Wu L."/>
            <person name="Ma J."/>
        </authorList>
    </citation>
    <scope>NUCLEOTIDE SEQUENCE [LARGE SCALE GENOMIC DNA]</scope>
    <source>
        <strain evidence="8">JCM 17687</strain>
    </source>
</reference>
<name>A0ABP9JA64_9MICO</name>
<dbReference type="RefSeq" id="WP_345506898.1">
    <property type="nucleotide sequence ID" value="NZ_BAABIW010000010.1"/>
</dbReference>
<feature type="domain" description="HTH tetR-type" evidence="6">
    <location>
        <begin position="3"/>
        <end position="62"/>
    </location>
</feature>
<evidence type="ECO:0000313" key="8">
    <source>
        <dbReference type="Proteomes" id="UP001500427"/>
    </source>
</evidence>
<dbReference type="InterPro" id="IPR050109">
    <property type="entry name" value="HTH-type_TetR-like_transc_reg"/>
</dbReference>
<comment type="caution">
    <text evidence="7">The sequence shown here is derived from an EMBL/GenBank/DDBJ whole genome shotgun (WGS) entry which is preliminary data.</text>
</comment>
<evidence type="ECO:0000313" key="7">
    <source>
        <dbReference type="EMBL" id="GAA5023951.1"/>
    </source>
</evidence>
<keyword evidence="3" id="KW-0804">Transcription</keyword>
<evidence type="ECO:0000256" key="3">
    <source>
        <dbReference type="ARBA" id="ARBA00023163"/>
    </source>
</evidence>
<keyword evidence="1" id="KW-0805">Transcription regulation</keyword>
<proteinExistence type="predicted"/>
<sequence length="96" mass="10295">MSARVRDRVLVAADAVIREHGAEASMRDIARTADVGLATLLRHFPSREALLAALLRSSFDALTAGADEARSGRRPLPHWQAGYVSSSPSPPSTTAW</sequence>
<feature type="region of interest" description="Disordered" evidence="5">
    <location>
        <begin position="67"/>
        <end position="96"/>
    </location>
</feature>
<evidence type="ECO:0000256" key="1">
    <source>
        <dbReference type="ARBA" id="ARBA00023015"/>
    </source>
</evidence>
<keyword evidence="8" id="KW-1185">Reference proteome</keyword>
<dbReference type="PRINTS" id="PR00455">
    <property type="entry name" value="HTHTETR"/>
</dbReference>
<accession>A0ABP9JA64</accession>
<evidence type="ECO:0000256" key="4">
    <source>
        <dbReference type="PROSITE-ProRule" id="PRU00335"/>
    </source>
</evidence>
<feature type="DNA-binding region" description="H-T-H motif" evidence="4">
    <location>
        <begin position="25"/>
        <end position="44"/>
    </location>
</feature>
<dbReference type="Gene3D" id="1.10.357.10">
    <property type="entry name" value="Tetracycline Repressor, domain 2"/>
    <property type="match status" value="1"/>
</dbReference>
<dbReference type="SUPFAM" id="SSF46689">
    <property type="entry name" value="Homeodomain-like"/>
    <property type="match status" value="1"/>
</dbReference>
<dbReference type="EMBL" id="BAABIW010000010">
    <property type="protein sequence ID" value="GAA5023951.1"/>
    <property type="molecule type" value="Genomic_DNA"/>
</dbReference>
<dbReference type="PANTHER" id="PTHR30055:SF234">
    <property type="entry name" value="HTH-TYPE TRANSCRIPTIONAL REGULATOR BETI"/>
    <property type="match status" value="1"/>
</dbReference>
<organism evidence="7 8">
    <name type="scientific">Terrabacter aeriphilus</name>
    <dbReference type="NCBI Taxonomy" id="515662"/>
    <lineage>
        <taxon>Bacteria</taxon>
        <taxon>Bacillati</taxon>
        <taxon>Actinomycetota</taxon>
        <taxon>Actinomycetes</taxon>
        <taxon>Micrococcales</taxon>
        <taxon>Intrasporangiaceae</taxon>
        <taxon>Terrabacter</taxon>
    </lineage>
</organism>
<dbReference type="Proteomes" id="UP001500427">
    <property type="component" value="Unassembled WGS sequence"/>
</dbReference>
<protein>
    <recommendedName>
        <fullName evidence="6">HTH tetR-type domain-containing protein</fullName>
    </recommendedName>
</protein>
<evidence type="ECO:0000259" key="6">
    <source>
        <dbReference type="PROSITE" id="PS50977"/>
    </source>
</evidence>
<dbReference type="InterPro" id="IPR001647">
    <property type="entry name" value="HTH_TetR"/>
</dbReference>
<keyword evidence="2 4" id="KW-0238">DNA-binding</keyword>